<evidence type="ECO:0000256" key="7">
    <source>
        <dbReference type="ARBA" id="ARBA00022967"/>
    </source>
</evidence>
<keyword evidence="1 9" id="KW-0813">Transport</keyword>
<dbReference type="CDD" id="cd03215">
    <property type="entry name" value="ABC_Carb_Monos_II"/>
    <property type="match status" value="1"/>
</dbReference>
<dbReference type="InterPro" id="IPR003439">
    <property type="entry name" value="ABC_transporter-like_ATP-bd"/>
</dbReference>
<sequence length="496" mass="55824">MDYLLEMKSISKSFSGLKALHNVSLRLRPGSVLALMGENGAGKSTLMKILSGIHRPDEGEIFIKGNRVTIDSPRDALKLGISMIHQELTPINEMTVAENIFLGREPTRMGVLWYAELYRWTKELFDQIGIQLDPQTKMKDLKVSDVQLVEISKAVSYDSDIMIMDEPTSAITDREVSQLFRVIQDLKSRGKGIIYISHKMNEIFQIADDITVLRDGQYIDTKPAGQTNNKELISMMVGRELKDIFPGQKSAPGEVVLEVKGLTKAKWFHNVSFQLRKGEILGFAGLMGSGRTEVMEALFGMTPYDSGEILLEGRRVHFKTPSEAIKNGIAFITEDRKVEGLNLPSSVKHNITISSLGKVSSRAGVLQPKQENKIADYYIESLRIKTPSRDQWVQYLSGGNQQKVVIAKWLMTNPRILIMDEPTRGIDIGAKTEIYKLMNDLVHEGYSIIMISSELPEVIGMSHRIVVFHNRTVAGELNQDEATQEKLWSWRRANTL</sequence>
<dbReference type="PROSITE" id="PS00211">
    <property type="entry name" value="ABC_TRANSPORTER_1"/>
    <property type="match status" value="1"/>
</dbReference>
<comment type="function">
    <text evidence="9">Part of an ABC transporter complex involved in carbohydrate import. Could be involved in ribose, galactose and/or methyl galactoside import. Responsible for energy coupling to the transport system.</text>
</comment>
<evidence type="ECO:0000256" key="8">
    <source>
        <dbReference type="ARBA" id="ARBA00023136"/>
    </source>
</evidence>
<reference evidence="11 12" key="1">
    <citation type="submission" date="2021-04" db="EMBL/GenBank/DDBJ databases">
        <title>Draft genome sequence of Paenibacillus cisolokensis, LC2-13A.</title>
        <authorList>
            <person name="Uke A."/>
            <person name="Chhe C."/>
            <person name="Baramee S."/>
            <person name="Kosugi A."/>
        </authorList>
    </citation>
    <scope>NUCLEOTIDE SEQUENCE [LARGE SCALE GENOMIC DNA]</scope>
    <source>
        <strain evidence="11 12">LC2-13A</strain>
    </source>
</reference>
<evidence type="ECO:0000256" key="2">
    <source>
        <dbReference type="ARBA" id="ARBA00022475"/>
    </source>
</evidence>
<feature type="domain" description="ABC transporter" evidence="10">
    <location>
        <begin position="5"/>
        <end position="240"/>
    </location>
</feature>
<keyword evidence="8 9" id="KW-0472">Membrane</keyword>
<dbReference type="SUPFAM" id="SSF52540">
    <property type="entry name" value="P-loop containing nucleoside triphosphate hydrolases"/>
    <property type="match status" value="2"/>
</dbReference>
<proteinExistence type="inferred from homology"/>
<protein>
    <recommendedName>
        <fullName evidence="9">Ribose/galactose/methyl galactoside import ATP-binding protein</fullName>
        <ecNumber evidence="9">7.5.2.11</ecNumber>
    </recommendedName>
</protein>
<comment type="subcellular location">
    <subcellularLocation>
        <location evidence="9">Cell membrane</location>
        <topology evidence="9">Peripheral membrane protein</topology>
    </subcellularLocation>
</comment>
<dbReference type="InterPro" id="IPR003593">
    <property type="entry name" value="AAA+_ATPase"/>
</dbReference>
<comment type="catalytic activity">
    <reaction evidence="9">
        <text>D-galactose(out) + ATP + H2O = D-galactose(in) + ADP + phosphate + H(+)</text>
        <dbReference type="Rhea" id="RHEA:60156"/>
        <dbReference type="ChEBI" id="CHEBI:4139"/>
        <dbReference type="ChEBI" id="CHEBI:15377"/>
        <dbReference type="ChEBI" id="CHEBI:15378"/>
        <dbReference type="ChEBI" id="CHEBI:30616"/>
        <dbReference type="ChEBI" id="CHEBI:43474"/>
        <dbReference type="ChEBI" id="CHEBI:456216"/>
        <dbReference type="EC" id="7.5.2.11"/>
    </reaction>
</comment>
<evidence type="ECO:0000256" key="1">
    <source>
        <dbReference type="ARBA" id="ARBA00022448"/>
    </source>
</evidence>
<name>A0ABQ4NEW1_9BACL</name>
<dbReference type="CDD" id="cd03216">
    <property type="entry name" value="ABC_Carb_Monos_I"/>
    <property type="match status" value="1"/>
</dbReference>
<dbReference type="PANTHER" id="PTHR43790">
    <property type="entry name" value="CARBOHYDRATE TRANSPORT ATP-BINDING PROTEIN MG119-RELATED"/>
    <property type="match status" value="1"/>
</dbReference>
<dbReference type="Proteomes" id="UP000680304">
    <property type="component" value="Unassembled WGS sequence"/>
</dbReference>
<keyword evidence="5 9" id="KW-0547">Nucleotide-binding</keyword>
<accession>A0ABQ4NEW1</accession>
<evidence type="ECO:0000256" key="3">
    <source>
        <dbReference type="ARBA" id="ARBA00022597"/>
    </source>
</evidence>
<dbReference type="PROSITE" id="PS50893">
    <property type="entry name" value="ABC_TRANSPORTER_2"/>
    <property type="match status" value="2"/>
</dbReference>
<keyword evidence="2 9" id="KW-1003">Cell membrane</keyword>
<keyword evidence="7 9" id="KW-1278">Translocase</keyword>
<dbReference type="SMART" id="SM00382">
    <property type="entry name" value="AAA"/>
    <property type="match status" value="2"/>
</dbReference>
<comment type="similarity">
    <text evidence="9">Belongs to the ABC transporter superfamily.</text>
</comment>
<evidence type="ECO:0000256" key="6">
    <source>
        <dbReference type="ARBA" id="ARBA00022840"/>
    </source>
</evidence>
<evidence type="ECO:0000256" key="4">
    <source>
        <dbReference type="ARBA" id="ARBA00022737"/>
    </source>
</evidence>
<evidence type="ECO:0000313" key="12">
    <source>
        <dbReference type="Proteomes" id="UP000680304"/>
    </source>
</evidence>
<dbReference type="InterPro" id="IPR017871">
    <property type="entry name" value="ABC_transporter-like_CS"/>
</dbReference>
<feature type="domain" description="ABC transporter" evidence="10">
    <location>
        <begin position="239"/>
        <end position="495"/>
    </location>
</feature>
<evidence type="ECO:0000256" key="5">
    <source>
        <dbReference type="ARBA" id="ARBA00022741"/>
    </source>
</evidence>
<evidence type="ECO:0000259" key="10">
    <source>
        <dbReference type="PROSITE" id="PS50893"/>
    </source>
</evidence>
<dbReference type="EC" id="7.5.2.11" evidence="9"/>
<dbReference type="RefSeq" id="WP_213531383.1">
    <property type="nucleotide sequence ID" value="NZ_BOVJ01000208.1"/>
</dbReference>
<dbReference type="GO" id="GO:0005524">
    <property type="term" value="F:ATP binding"/>
    <property type="evidence" value="ECO:0007669"/>
    <property type="project" value="UniProtKB-KW"/>
</dbReference>
<keyword evidence="3 9" id="KW-0762">Sugar transport</keyword>
<dbReference type="InterPro" id="IPR027417">
    <property type="entry name" value="P-loop_NTPase"/>
</dbReference>
<evidence type="ECO:0000313" key="11">
    <source>
        <dbReference type="EMBL" id="GIQ66780.1"/>
    </source>
</evidence>
<dbReference type="InterPro" id="IPR050107">
    <property type="entry name" value="ABC_carbohydrate_import_ATPase"/>
</dbReference>
<organism evidence="11 12">
    <name type="scientific">Paenibacillus cisolokensis</name>
    <dbReference type="NCBI Taxonomy" id="1658519"/>
    <lineage>
        <taxon>Bacteria</taxon>
        <taxon>Bacillati</taxon>
        <taxon>Bacillota</taxon>
        <taxon>Bacilli</taxon>
        <taxon>Bacillales</taxon>
        <taxon>Paenibacillaceae</taxon>
        <taxon>Paenibacillus</taxon>
    </lineage>
</organism>
<gene>
    <name evidence="11" type="ORF">PACILC2_53480</name>
</gene>
<comment type="caution">
    <text evidence="11">The sequence shown here is derived from an EMBL/GenBank/DDBJ whole genome shotgun (WGS) entry which is preliminary data.</text>
</comment>
<dbReference type="EMBL" id="BOVJ01000208">
    <property type="protein sequence ID" value="GIQ66780.1"/>
    <property type="molecule type" value="Genomic_DNA"/>
</dbReference>
<keyword evidence="4" id="KW-0677">Repeat</keyword>
<dbReference type="Pfam" id="PF00005">
    <property type="entry name" value="ABC_tran"/>
    <property type="match status" value="2"/>
</dbReference>
<dbReference type="PANTHER" id="PTHR43790:SF7">
    <property type="entry name" value="GALACTOSE_METHYL GALACTOSIDE IMPORT ATP-BINDING PROTEIN MGLA"/>
    <property type="match status" value="1"/>
</dbReference>
<dbReference type="Gene3D" id="3.40.50.300">
    <property type="entry name" value="P-loop containing nucleotide triphosphate hydrolases"/>
    <property type="match status" value="2"/>
</dbReference>
<keyword evidence="12" id="KW-1185">Reference proteome</keyword>
<evidence type="ECO:0000256" key="9">
    <source>
        <dbReference type="RuleBase" id="RU367029"/>
    </source>
</evidence>
<keyword evidence="6 9" id="KW-0067">ATP-binding</keyword>